<feature type="domain" description="BppU N-terminal" evidence="1">
    <location>
        <begin position="17"/>
        <end position="163"/>
    </location>
</feature>
<dbReference type="Pfam" id="PF10651">
    <property type="entry name" value="BppU_N"/>
    <property type="match status" value="1"/>
</dbReference>
<evidence type="ECO:0000313" key="2">
    <source>
        <dbReference type="EMBL" id="AKU42951.1"/>
    </source>
</evidence>
<keyword evidence="3" id="KW-1185">Reference proteome</keyword>
<proteinExistence type="predicted"/>
<dbReference type="InterPro" id="IPR018913">
    <property type="entry name" value="BppU_N"/>
</dbReference>
<dbReference type="EMBL" id="KT186243">
    <property type="protein sequence ID" value="AKU42951.1"/>
    <property type="molecule type" value="Genomic_DNA"/>
</dbReference>
<reference evidence="3" key="1">
    <citation type="submission" date="2015-06" db="EMBL/GenBank/DDBJ databases">
        <title>Efficacy of two Staphylococcus aureus phage cocktails in cheese production.</title>
        <authorList>
            <person name="El Haddad L."/>
            <person name="Roy J.-P."/>
            <person name="Khalil G.E."/>
            <person name="St-Gelais D."/>
            <person name="Champagne C.P."/>
            <person name="Labrie S."/>
            <person name="Moineau S."/>
        </authorList>
    </citation>
    <scope>NUCLEOTIDE SEQUENCE [LARGE SCALE GENOMIC DNA]</scope>
</reference>
<evidence type="ECO:0000259" key="1">
    <source>
        <dbReference type="Pfam" id="PF10651"/>
    </source>
</evidence>
<sequence>MDFTRRENYKLMSNLEKSVAINLENTAHYENISNLDITFRTGESDSSVLLFNITKNNQPLLLSEENIKARIAIRGKGVMVVAPLEILDPFKGALKFQLPNDVIKRDGSYQAQVSVAELGNSDVVVVERTITFNVEKSLFSMIPSETKLHYIVEFQELEKTIMDRAKAMDEAIKNGEDYASLIEKAKEKGLSDIQIAKSSSIDELKQLANSRITDLENKAQTYSRAFDEQKRYMDEKHEAFKQSVNSGGLVTSGSTSNWQKSKITKDDGKITQITGFDFNNPEQRVGDTTQFIYVSQAINYPRGVSTNGTVEYLVVTSDYKRMTYRPNGTNKVFVKRKEAGSWSDWSELAINDYNMPFETVQNAQSKANTAESNAKLYTDDKFNKRYSVIFDGTANGVGSTLNLNESLDQFILLIFYGTFPGGDFTEFGNPFGGGKISLNPSNLPDGDGNGGGVYEFGLTKSSRTSLTISNDVYFDLGSQRGSGANANRGTINKIIGVRR</sequence>
<dbReference type="Gene3D" id="2.60.40.3350">
    <property type="match status" value="1"/>
</dbReference>
<dbReference type="GeneID" id="26630918"/>
<dbReference type="RefSeq" id="YP_009204275.1">
    <property type="nucleotide sequence ID" value="NC_028862.1"/>
</dbReference>
<accession>A0A0K1LKC9</accession>
<dbReference type="OrthoDB" id="1015at10239"/>
<dbReference type="Proteomes" id="UP000202964">
    <property type="component" value="Segment"/>
</dbReference>
<evidence type="ECO:0000313" key="3">
    <source>
        <dbReference type="Proteomes" id="UP000202964"/>
    </source>
</evidence>
<dbReference type="KEGG" id="vg:26630918"/>
<name>A0A0K1LKC9_9CAUD</name>
<organism evidence="2 3">
    <name type="scientific">Staphylococcus phage vB_SauS_phi2</name>
    <dbReference type="NCBI Taxonomy" id="1674930"/>
    <lineage>
        <taxon>Viruses</taxon>
        <taxon>Duplodnaviria</taxon>
        <taxon>Heunggongvirae</taxon>
        <taxon>Uroviricota</taxon>
        <taxon>Caudoviricetes</taxon>
        <taxon>Triavirus</taxon>
        <taxon>Triavirus tv2</taxon>
    </lineage>
</organism>
<dbReference type="CDD" id="cd19958">
    <property type="entry name" value="pyocin_knob"/>
    <property type="match status" value="1"/>
</dbReference>
<protein>
    <submittedName>
        <fullName evidence="2">Putative long tail fiber</fullName>
    </submittedName>
</protein>